<proteinExistence type="predicted"/>
<evidence type="ECO:0000259" key="3">
    <source>
        <dbReference type="PROSITE" id="PS51186"/>
    </source>
</evidence>
<dbReference type="GO" id="GO:0016747">
    <property type="term" value="F:acyltransferase activity, transferring groups other than amino-acyl groups"/>
    <property type="evidence" value="ECO:0007669"/>
    <property type="project" value="InterPro"/>
</dbReference>
<dbReference type="EMBL" id="MUGW01000037">
    <property type="protein sequence ID" value="OXA86897.1"/>
    <property type="molecule type" value="Genomic_DNA"/>
</dbReference>
<dbReference type="Proteomes" id="UP000198345">
    <property type="component" value="Unassembled WGS sequence"/>
</dbReference>
<dbReference type="RefSeq" id="WP_089051085.1">
    <property type="nucleotide sequence ID" value="NZ_FXTV01000027.1"/>
</dbReference>
<feature type="domain" description="N-acetyltransferase" evidence="3">
    <location>
        <begin position="3"/>
        <end position="177"/>
    </location>
</feature>
<name>A0A226GXX1_9FLAO</name>
<keyword evidence="5" id="KW-1185">Reference proteome</keyword>
<dbReference type="PROSITE" id="PS51186">
    <property type="entry name" value="GNAT"/>
    <property type="match status" value="1"/>
</dbReference>
<dbReference type="OrthoDB" id="424368at2"/>
<dbReference type="CDD" id="cd04301">
    <property type="entry name" value="NAT_SF"/>
    <property type="match status" value="1"/>
</dbReference>
<dbReference type="PANTHER" id="PTHR43877">
    <property type="entry name" value="AMINOALKYLPHOSPHONATE N-ACETYLTRANSFERASE-RELATED-RELATED"/>
    <property type="match status" value="1"/>
</dbReference>
<protein>
    <submittedName>
        <fullName evidence="4">GNAT family N-acetyltransferase</fullName>
    </submittedName>
</protein>
<dbReference type="AlphaFoldDB" id="A0A226GXX1"/>
<dbReference type="InterPro" id="IPR000182">
    <property type="entry name" value="GNAT_dom"/>
</dbReference>
<gene>
    <name evidence="4" type="ORF">B0A66_17155</name>
</gene>
<evidence type="ECO:0000256" key="1">
    <source>
        <dbReference type="ARBA" id="ARBA00022679"/>
    </source>
</evidence>
<reference evidence="4 5" key="1">
    <citation type="submission" date="2016-11" db="EMBL/GenBank/DDBJ databases">
        <title>Whole genomes of Flavobacteriaceae.</title>
        <authorList>
            <person name="Stine C."/>
            <person name="Li C."/>
            <person name="Tadesse D."/>
        </authorList>
    </citation>
    <scope>NUCLEOTIDE SEQUENCE [LARGE SCALE GENOMIC DNA]</scope>
    <source>
        <strain evidence="4 5">DSM 18292</strain>
    </source>
</reference>
<accession>A0A226GXX1</accession>
<keyword evidence="2" id="KW-0012">Acyltransferase</keyword>
<sequence length="177" mass="19588">MPFTSRLATLNDVETLQQLIAASVRGLSIGYYTEEQIESSIKYIFGIDTQLIADGTYYVIESGSTIVACGGWSKRNTLYGGDQFKEEADPLLDPNVDSARIRAFFVHPDWSRQGIGKMMITLCEETAIQAGFKSFELGSTLPGQPLYIAMGYHATEQVNAPLEDGTFLEIIKMKKTL</sequence>
<dbReference type="SUPFAM" id="SSF55729">
    <property type="entry name" value="Acyl-CoA N-acyltransferases (Nat)"/>
    <property type="match status" value="1"/>
</dbReference>
<comment type="caution">
    <text evidence="4">The sequence shown here is derived from an EMBL/GenBank/DDBJ whole genome shotgun (WGS) entry which is preliminary data.</text>
</comment>
<evidence type="ECO:0000313" key="4">
    <source>
        <dbReference type="EMBL" id="OXA86897.1"/>
    </source>
</evidence>
<dbReference type="InterPro" id="IPR016181">
    <property type="entry name" value="Acyl_CoA_acyltransferase"/>
</dbReference>
<keyword evidence="1 4" id="KW-0808">Transferase</keyword>
<organism evidence="4 5">
    <name type="scientific">Flavobacterium hercynium</name>
    <dbReference type="NCBI Taxonomy" id="387094"/>
    <lineage>
        <taxon>Bacteria</taxon>
        <taxon>Pseudomonadati</taxon>
        <taxon>Bacteroidota</taxon>
        <taxon>Flavobacteriia</taxon>
        <taxon>Flavobacteriales</taxon>
        <taxon>Flavobacteriaceae</taxon>
        <taxon>Flavobacterium</taxon>
    </lineage>
</organism>
<dbReference type="PANTHER" id="PTHR43877:SF1">
    <property type="entry name" value="ACETYLTRANSFERASE"/>
    <property type="match status" value="1"/>
</dbReference>
<dbReference type="Gene3D" id="3.40.630.30">
    <property type="match status" value="1"/>
</dbReference>
<dbReference type="InterPro" id="IPR050832">
    <property type="entry name" value="Bact_Acetyltransf"/>
</dbReference>
<dbReference type="Pfam" id="PF00583">
    <property type="entry name" value="Acetyltransf_1"/>
    <property type="match status" value="1"/>
</dbReference>
<evidence type="ECO:0000313" key="5">
    <source>
        <dbReference type="Proteomes" id="UP000198345"/>
    </source>
</evidence>
<evidence type="ECO:0000256" key="2">
    <source>
        <dbReference type="ARBA" id="ARBA00023315"/>
    </source>
</evidence>